<comment type="function">
    <text evidence="5">Forms part of the ribosomal stalk, playing a central role in the interaction of the ribosome with GTP-bound translation factors.</text>
</comment>
<dbReference type="PANTHER" id="PTHR11560">
    <property type="entry name" value="39S RIBOSOMAL PROTEIN L10, MITOCHONDRIAL"/>
    <property type="match status" value="1"/>
</dbReference>
<dbReference type="InterPro" id="IPR001790">
    <property type="entry name" value="Ribosomal_uL10"/>
</dbReference>
<name>E0NP00_9FIRM</name>
<protein>
    <recommendedName>
        <fullName evidence="4 5">Large ribosomal subunit protein uL10</fullName>
    </recommendedName>
</protein>
<dbReference type="EMBL" id="AEEH01000053">
    <property type="protein sequence ID" value="EFM24468.1"/>
    <property type="molecule type" value="Genomic_DNA"/>
</dbReference>
<dbReference type="GO" id="GO:0070180">
    <property type="term" value="F:large ribosomal subunit rRNA binding"/>
    <property type="evidence" value="ECO:0007669"/>
    <property type="project" value="UniProtKB-UniRule"/>
</dbReference>
<evidence type="ECO:0000256" key="5">
    <source>
        <dbReference type="HAMAP-Rule" id="MF_00362"/>
    </source>
</evidence>
<evidence type="ECO:0000256" key="4">
    <source>
        <dbReference type="ARBA" id="ARBA00035202"/>
    </source>
</evidence>
<dbReference type="Pfam" id="PF00466">
    <property type="entry name" value="Ribosomal_L10"/>
    <property type="match status" value="1"/>
</dbReference>
<dbReference type="InterPro" id="IPR022973">
    <property type="entry name" value="Ribosomal_uL10_bac"/>
</dbReference>
<comment type="caution">
    <text evidence="6">The sequence shown here is derived from an EMBL/GenBank/DDBJ whole genome shotgun (WGS) entry which is preliminary data.</text>
</comment>
<comment type="subunit">
    <text evidence="5">Part of the ribosomal stalk of the 50S ribosomal subunit. The N-terminus interacts with L11 and the large rRNA to form the base of the stalk. The C-terminus forms an elongated spine to which L12 dimers bind in a sequential fashion forming a multimeric L10(L12)X complex.</text>
</comment>
<dbReference type="Gene3D" id="6.10.250.290">
    <property type="match status" value="1"/>
</dbReference>
<dbReference type="GO" id="GO:0003735">
    <property type="term" value="F:structural constituent of ribosome"/>
    <property type="evidence" value="ECO:0007669"/>
    <property type="project" value="InterPro"/>
</dbReference>
<evidence type="ECO:0000256" key="1">
    <source>
        <dbReference type="ARBA" id="ARBA00008889"/>
    </source>
</evidence>
<accession>E0NP00</accession>
<dbReference type="NCBIfam" id="NF000955">
    <property type="entry name" value="PRK00099.1-1"/>
    <property type="match status" value="1"/>
</dbReference>
<dbReference type="InterPro" id="IPR047865">
    <property type="entry name" value="Ribosomal_uL10_bac_type"/>
</dbReference>
<keyword evidence="3 5" id="KW-0687">Ribonucleoprotein</keyword>
<keyword evidence="7" id="KW-1185">Reference proteome</keyword>
<gene>
    <name evidence="5 6" type="primary">rplJ</name>
    <name evidence="6" type="ORF">HMPREF9225_1889</name>
</gene>
<dbReference type="GO" id="GO:0015934">
    <property type="term" value="C:large ribosomal subunit"/>
    <property type="evidence" value="ECO:0007669"/>
    <property type="project" value="InterPro"/>
</dbReference>
<comment type="similarity">
    <text evidence="1 5">Belongs to the universal ribosomal protein uL10 family.</text>
</comment>
<proteinExistence type="inferred from homology"/>
<sequence>MRFFYFGGERVREQVLSQKQAQVDEIKEKIEAAKSIVLMNYHGLNVGEVTELRDKFRAEQVDYKVYKNTLMKRAFTELGYEGLDEILKGPSSIAFSMADAVPAAKIASEFAKDHEALEIKSGILDGKVISTDMIESLAKLPSREVLIAQVLGGLNAPIQGLANVLSGTIRGLAVVLNAIAEKKEQEAA</sequence>
<evidence type="ECO:0000256" key="2">
    <source>
        <dbReference type="ARBA" id="ARBA00022980"/>
    </source>
</evidence>
<dbReference type="AlphaFoldDB" id="E0NP00"/>
<evidence type="ECO:0000313" key="7">
    <source>
        <dbReference type="Proteomes" id="UP000003280"/>
    </source>
</evidence>
<evidence type="ECO:0000256" key="3">
    <source>
        <dbReference type="ARBA" id="ARBA00023274"/>
    </source>
</evidence>
<dbReference type="HOGENOM" id="CLU_092227_2_0_9"/>
<reference evidence="6 7" key="1">
    <citation type="submission" date="2010-07" db="EMBL/GenBank/DDBJ databases">
        <authorList>
            <person name="Muzny D."/>
            <person name="Qin X."/>
            <person name="Deng J."/>
            <person name="Jiang H."/>
            <person name="Liu Y."/>
            <person name="Qu J."/>
            <person name="Song X.-Z."/>
            <person name="Zhang L."/>
            <person name="Thornton R."/>
            <person name="Coyle M."/>
            <person name="Francisco L."/>
            <person name="Jackson L."/>
            <person name="Javaid M."/>
            <person name="Korchina V."/>
            <person name="Kovar C."/>
            <person name="Mata R."/>
            <person name="Mathew T."/>
            <person name="Ngo R."/>
            <person name="Nguyen L."/>
            <person name="Nguyen N."/>
            <person name="Okwuonu G."/>
            <person name="Ongeri F."/>
            <person name="Pham C."/>
            <person name="Simmons D."/>
            <person name="Wilczek-Boney K."/>
            <person name="Hale W."/>
            <person name="Jakkamsetti A."/>
            <person name="Pham P."/>
            <person name="Ruth R."/>
            <person name="San Lucas F."/>
            <person name="Warren J."/>
            <person name="Zhang J."/>
            <person name="Zhao Z."/>
            <person name="Zhou C."/>
            <person name="Zhu D."/>
            <person name="Lee S."/>
            <person name="Bess C."/>
            <person name="Blankenburg K."/>
            <person name="Forbes L."/>
            <person name="Fu Q."/>
            <person name="Gubbala S."/>
            <person name="Hirani K."/>
            <person name="Jayaseelan J.C."/>
            <person name="Lara F."/>
            <person name="Munidasa M."/>
            <person name="Palculict T."/>
            <person name="Patil S."/>
            <person name="Pu L.-L."/>
            <person name="Saada N."/>
            <person name="Tang L."/>
            <person name="Weissenberger G."/>
            <person name="Zhu Y."/>
            <person name="Hemphill L."/>
            <person name="Shang Y."/>
            <person name="Youmans B."/>
            <person name="Ayvaz T."/>
            <person name="Ross M."/>
            <person name="Santibanez J."/>
            <person name="Aqrawi P."/>
            <person name="Gross S."/>
            <person name="Joshi V."/>
            <person name="Fowler G."/>
            <person name="Nazareth L."/>
            <person name="Reid J."/>
            <person name="Worley K."/>
            <person name="Petrosino J."/>
            <person name="Highlander S."/>
            <person name="Gibbs R."/>
        </authorList>
    </citation>
    <scope>NUCLEOTIDE SEQUENCE [LARGE SCALE GENOMIC DNA]</scope>
    <source>
        <strain evidence="6 7">ATCC BAA-1640</strain>
    </source>
</reference>
<dbReference type="HAMAP" id="MF_00362">
    <property type="entry name" value="Ribosomal_uL10"/>
    <property type="match status" value="1"/>
</dbReference>
<dbReference type="STRING" id="862517.HMPREF9225_1889"/>
<dbReference type="Proteomes" id="UP000003280">
    <property type="component" value="Unassembled WGS sequence"/>
</dbReference>
<organism evidence="6 7">
    <name type="scientific">Peptoniphilus duerdenii ATCC BAA-1640</name>
    <dbReference type="NCBI Taxonomy" id="862517"/>
    <lineage>
        <taxon>Bacteria</taxon>
        <taxon>Bacillati</taxon>
        <taxon>Bacillota</taxon>
        <taxon>Tissierellia</taxon>
        <taxon>Tissierellales</taxon>
        <taxon>Peptoniphilaceae</taxon>
        <taxon>Peptoniphilus</taxon>
    </lineage>
</organism>
<keyword evidence="2 5" id="KW-0689">Ribosomal protein</keyword>
<keyword evidence="5" id="KW-0699">rRNA-binding</keyword>
<dbReference type="Gene3D" id="3.30.70.1730">
    <property type="match status" value="1"/>
</dbReference>
<dbReference type="eggNOG" id="COG0244">
    <property type="taxonomic scope" value="Bacteria"/>
</dbReference>
<dbReference type="GO" id="GO:0006412">
    <property type="term" value="P:translation"/>
    <property type="evidence" value="ECO:0007669"/>
    <property type="project" value="UniProtKB-UniRule"/>
</dbReference>
<dbReference type="CDD" id="cd05797">
    <property type="entry name" value="Ribosomal_L10"/>
    <property type="match status" value="1"/>
</dbReference>
<dbReference type="SUPFAM" id="SSF160369">
    <property type="entry name" value="Ribosomal protein L10-like"/>
    <property type="match status" value="1"/>
</dbReference>
<keyword evidence="5" id="KW-0694">RNA-binding</keyword>
<dbReference type="PROSITE" id="PS01109">
    <property type="entry name" value="RIBOSOMAL_L10"/>
    <property type="match status" value="1"/>
</dbReference>
<dbReference type="InterPro" id="IPR002363">
    <property type="entry name" value="Ribosomal_uL10_CS_bac"/>
</dbReference>
<evidence type="ECO:0000313" key="6">
    <source>
        <dbReference type="EMBL" id="EFM24468.1"/>
    </source>
</evidence>
<dbReference type="InterPro" id="IPR043141">
    <property type="entry name" value="Ribosomal_uL10-like_sf"/>
</dbReference>